<evidence type="ECO:0000259" key="3">
    <source>
        <dbReference type="PROSITE" id="PS00624"/>
    </source>
</evidence>
<dbReference type="InterPro" id="IPR000172">
    <property type="entry name" value="GMC_OxRdtase_N"/>
</dbReference>
<dbReference type="SUPFAM" id="SSF54373">
    <property type="entry name" value="FAD-linked reductases, C-terminal domain"/>
    <property type="match status" value="1"/>
</dbReference>
<organism evidence="4 5">
    <name type="scientific">Periconia digitata</name>
    <dbReference type="NCBI Taxonomy" id="1303443"/>
    <lineage>
        <taxon>Eukaryota</taxon>
        <taxon>Fungi</taxon>
        <taxon>Dikarya</taxon>
        <taxon>Ascomycota</taxon>
        <taxon>Pezizomycotina</taxon>
        <taxon>Dothideomycetes</taxon>
        <taxon>Pleosporomycetidae</taxon>
        <taxon>Pleosporales</taxon>
        <taxon>Massarineae</taxon>
        <taxon>Periconiaceae</taxon>
        <taxon>Periconia</taxon>
    </lineage>
</organism>
<feature type="signal peptide" evidence="2">
    <location>
        <begin position="1"/>
        <end position="18"/>
    </location>
</feature>
<dbReference type="InterPro" id="IPR012132">
    <property type="entry name" value="GMC_OxRdtase"/>
</dbReference>
<dbReference type="Gene3D" id="3.50.50.60">
    <property type="entry name" value="FAD/NAD(P)-binding domain"/>
    <property type="match status" value="1"/>
</dbReference>
<keyword evidence="5" id="KW-1185">Reference proteome</keyword>
<feature type="chain" id="PRO_5040961755" description="Glucose-methanol-choline oxidoreductase N-terminal domain-containing protein" evidence="2">
    <location>
        <begin position="19"/>
        <end position="630"/>
    </location>
</feature>
<dbReference type="Gene3D" id="3.30.560.10">
    <property type="entry name" value="Glucose Oxidase, domain 3"/>
    <property type="match status" value="1"/>
</dbReference>
<dbReference type="OrthoDB" id="269227at2759"/>
<name>A0A9W4U6N2_9PLEO</name>
<gene>
    <name evidence="4" type="ORF">PDIGIT_LOCUS3400</name>
</gene>
<dbReference type="PANTHER" id="PTHR11552">
    <property type="entry name" value="GLUCOSE-METHANOL-CHOLINE GMC OXIDOREDUCTASE"/>
    <property type="match status" value="1"/>
</dbReference>
<evidence type="ECO:0000256" key="2">
    <source>
        <dbReference type="SAM" id="SignalP"/>
    </source>
</evidence>
<dbReference type="AlphaFoldDB" id="A0A9W4U6N2"/>
<dbReference type="PIRSF" id="PIRSF000137">
    <property type="entry name" value="Alcohol_oxidase"/>
    <property type="match status" value="1"/>
</dbReference>
<dbReference type="InterPro" id="IPR007867">
    <property type="entry name" value="GMC_OxRtase_C"/>
</dbReference>
<keyword evidence="2" id="KW-0732">Signal</keyword>
<comment type="caution">
    <text evidence="4">The sequence shown here is derived from an EMBL/GenBank/DDBJ whole genome shotgun (WGS) entry which is preliminary data.</text>
</comment>
<accession>A0A9W4U6N2</accession>
<dbReference type="Proteomes" id="UP001152607">
    <property type="component" value="Unassembled WGS sequence"/>
</dbReference>
<evidence type="ECO:0000313" key="5">
    <source>
        <dbReference type="Proteomes" id="UP001152607"/>
    </source>
</evidence>
<comment type="similarity">
    <text evidence="1">Belongs to the GMC oxidoreductase family.</text>
</comment>
<dbReference type="EMBL" id="CAOQHR010000002">
    <property type="protein sequence ID" value="CAI6315842.1"/>
    <property type="molecule type" value="Genomic_DNA"/>
</dbReference>
<proteinExistence type="inferred from homology"/>
<dbReference type="SUPFAM" id="SSF51905">
    <property type="entry name" value="FAD/NAD(P)-binding domain"/>
    <property type="match status" value="1"/>
</dbReference>
<dbReference type="Pfam" id="PF00732">
    <property type="entry name" value="GMC_oxred_N"/>
    <property type="match status" value="1"/>
</dbReference>
<dbReference type="PROSITE" id="PS00624">
    <property type="entry name" value="GMC_OXRED_2"/>
    <property type="match status" value="1"/>
</dbReference>
<sequence>MIPTLVTALLAGGSFAYAAPEEYDYVIVGSGPGGGPLAANLASSGASVFLIEAGGDNSRDIAQALPARQAFSAENAPHSWQYFVEHYGNNETQARRDWKYTYRQTNGSLYTGLDPPAGATPLGNMYPRGATLGGSAQVNAMNLAWAPDNEWDYIAELTGDSTWGHENMRRLFMEMENCTYVPHGTPGHGFDGFLQTTISNHDRDMMNPGIASFFSEMFRVVEGIEVSANDTAEMARLIARDVNGIESDRYESKISGRMNAINPSSGNRSGVADHLNNIVAGGHPLTISLNSLAQKVLFEDCEGTPKAIGVEYQVGEGLYSAGQQYDESQTGEVKTVRAKKEVILSAGTFNTPQILKLSGVGPRDELEEHNIPIVAELPAVGNFMQDNYEAPLIIRASEPWIVNTSSPCTNTFNASDPCFLLWQNNGTGPYTSGGGFYFTARSSQSWDNDSDLFFLGAPGRSRSGFFPGYSNGTVEPNYWATSMIKMQTSNAAGTVKLLSTDPRIAPAINFNYFAENADRDLQALTEAAEMLLAGYDGTGIPYELITPSRDNMRQGILDESFSHHATSTCRMGPDSATVEEACVDTKFRVKGIKSLRVVDASVWPRVPGAFPNGPTFTMSMKASEVILGLE</sequence>
<evidence type="ECO:0000256" key="1">
    <source>
        <dbReference type="ARBA" id="ARBA00010790"/>
    </source>
</evidence>
<dbReference type="GO" id="GO:0050660">
    <property type="term" value="F:flavin adenine dinucleotide binding"/>
    <property type="evidence" value="ECO:0007669"/>
    <property type="project" value="InterPro"/>
</dbReference>
<dbReference type="InterPro" id="IPR036188">
    <property type="entry name" value="FAD/NAD-bd_sf"/>
</dbReference>
<protein>
    <recommendedName>
        <fullName evidence="3">Glucose-methanol-choline oxidoreductase N-terminal domain-containing protein</fullName>
    </recommendedName>
</protein>
<evidence type="ECO:0000313" key="4">
    <source>
        <dbReference type="EMBL" id="CAI6315842.1"/>
    </source>
</evidence>
<dbReference type="GO" id="GO:0016614">
    <property type="term" value="F:oxidoreductase activity, acting on CH-OH group of donors"/>
    <property type="evidence" value="ECO:0007669"/>
    <property type="project" value="InterPro"/>
</dbReference>
<reference evidence="4" key="1">
    <citation type="submission" date="2023-01" db="EMBL/GenBank/DDBJ databases">
        <authorList>
            <person name="Van Ghelder C."/>
            <person name="Rancurel C."/>
        </authorList>
    </citation>
    <scope>NUCLEOTIDE SEQUENCE</scope>
    <source>
        <strain evidence="4">CNCM I-4278</strain>
    </source>
</reference>
<feature type="domain" description="Glucose-methanol-choline oxidoreductase N-terminal" evidence="3">
    <location>
        <begin position="347"/>
        <end position="361"/>
    </location>
</feature>
<dbReference type="PANTHER" id="PTHR11552:SF213">
    <property type="entry name" value="DEHYDROGENASE, PUTATIVE-RELATED"/>
    <property type="match status" value="1"/>
</dbReference>
<dbReference type="Pfam" id="PF05199">
    <property type="entry name" value="GMC_oxred_C"/>
    <property type="match status" value="1"/>
</dbReference>